<dbReference type="GO" id="GO:0005829">
    <property type="term" value="C:cytosol"/>
    <property type="evidence" value="ECO:0007669"/>
    <property type="project" value="TreeGrafter"/>
</dbReference>
<comment type="caution">
    <text evidence="5">The sequence shown here is derived from an EMBL/GenBank/DDBJ whole genome shotgun (WGS) entry which is preliminary data.</text>
</comment>
<dbReference type="EMBL" id="JANJYJ010000001">
    <property type="protein sequence ID" value="KAK3229381.1"/>
    <property type="molecule type" value="Genomic_DNA"/>
</dbReference>
<feature type="domain" description="Peptidase A2" evidence="4">
    <location>
        <begin position="271"/>
        <end position="305"/>
    </location>
</feature>
<dbReference type="CDD" id="cd00303">
    <property type="entry name" value="retropepsin_like"/>
    <property type="match status" value="1"/>
</dbReference>
<gene>
    <name evidence="5" type="ORF">Dsin_001262</name>
</gene>
<dbReference type="GO" id="GO:0006094">
    <property type="term" value="P:gluconeogenesis"/>
    <property type="evidence" value="ECO:0007669"/>
    <property type="project" value="InterPro"/>
</dbReference>
<reference evidence="5" key="1">
    <citation type="journal article" date="2023" name="Plant J.">
        <title>Genome sequences and population genomics provide insights into the demographic history, inbreeding, and mutation load of two 'living fossil' tree species of Dipteronia.</title>
        <authorList>
            <person name="Feng Y."/>
            <person name="Comes H.P."/>
            <person name="Chen J."/>
            <person name="Zhu S."/>
            <person name="Lu R."/>
            <person name="Zhang X."/>
            <person name="Li P."/>
            <person name="Qiu J."/>
            <person name="Olsen K.M."/>
            <person name="Qiu Y."/>
        </authorList>
    </citation>
    <scope>NUCLEOTIDE SEQUENCE</scope>
    <source>
        <strain evidence="5">NBL</strain>
    </source>
</reference>
<dbReference type="PROSITE" id="PS00141">
    <property type="entry name" value="ASP_PROTEASE"/>
    <property type="match status" value="1"/>
</dbReference>
<dbReference type="Pfam" id="PF00077">
    <property type="entry name" value="RVP"/>
    <property type="match status" value="1"/>
</dbReference>
<dbReference type="GO" id="GO:0005524">
    <property type="term" value="F:ATP binding"/>
    <property type="evidence" value="ECO:0007669"/>
    <property type="project" value="InterPro"/>
</dbReference>
<dbReference type="Gene3D" id="2.40.70.10">
    <property type="entry name" value="Acid Proteases"/>
    <property type="match status" value="1"/>
</dbReference>
<protein>
    <recommendedName>
        <fullName evidence="4">Peptidase A2 domain-containing protein</fullName>
    </recommendedName>
</protein>
<dbReference type="SUPFAM" id="SSF68923">
    <property type="entry name" value="PEP carboxykinase N-terminal domain"/>
    <property type="match status" value="1"/>
</dbReference>
<evidence type="ECO:0000256" key="2">
    <source>
        <dbReference type="SAM" id="Coils"/>
    </source>
</evidence>
<dbReference type="GO" id="GO:0004190">
    <property type="term" value="F:aspartic-type endopeptidase activity"/>
    <property type="evidence" value="ECO:0007669"/>
    <property type="project" value="InterPro"/>
</dbReference>
<dbReference type="InterPro" id="IPR008210">
    <property type="entry name" value="PEP_carboxykinase_N"/>
</dbReference>
<sequence length="685" mass="76250">MDETISLSKVEDIEQMVKKITSTDKLDSYNYDRYYHNTKPYYPRPTPPDLKYEETVSYRAYTAIDHTSDSDTTSSLCLSDRYPEKQPCICKEINVLDQHDYTMIIGMIDSIEDPSLKAKYLRELQQNISSGRTQQPIISSPPTSFPFSTPDFDSNVIGRFQTKTKKITISDLQKEIQNLKNEIKIIKTTISKLEHPSSVTKNDHRTPLQKNPSFASSSDSDDPNIADQPSLTTVLNHPRSPSHLSQIKTYKIQKWYIEIDIRISQDYNLIVNALVDTGADLNCIMEALVPTKYLEKTTESLFGANKQQLDIQYKLANAKVCNQGVCYTTDFVMVKTLSQNVILGLPFLHLISPFKVTSKFSLTWILMLEYAIMDKLIGNINVPYFGRQTKIKWWSGMNIADLGTQRVASRFNENPTLCKTLIDQSLFLMAKSQSRAQLAAASSRLATASTPNELRLISKDMNKAKSTISSQMETGFNGKDDRDFSDEDDPTSVFKFLLCNLSSPTGGSGFSDCLNWALARKGVVMKDKAFQNLTSSELQQKGATIAGSLSGLPIHVRGNVLRGSSDFSKAQYIKLLRQVTTHMSSIPNVFVHDGGVGSSSDSDAKVRVISDSPSAVLKLSSILWRTPTRAVSHDSCPLTLYVATSISLGVVDDNGFIAADIERSSLILYCKAFSDANGIKEALTS</sequence>
<evidence type="ECO:0000259" key="4">
    <source>
        <dbReference type="PROSITE" id="PS50175"/>
    </source>
</evidence>
<accession>A0AAE0B420</accession>
<keyword evidence="6" id="KW-1185">Reference proteome</keyword>
<dbReference type="PANTHER" id="PTHR30031">
    <property type="entry name" value="PHOSPHOENOLPYRUVATE CARBOXYKINASE ATP"/>
    <property type="match status" value="1"/>
</dbReference>
<name>A0AAE0B420_9ROSI</name>
<dbReference type="PROSITE" id="PS50175">
    <property type="entry name" value="ASP_PROT_RETROV"/>
    <property type="match status" value="1"/>
</dbReference>
<dbReference type="FunFam" id="3.40.449.10:FF:000008">
    <property type="entry name" value="D111/G-patch domain-containing protein"/>
    <property type="match status" value="1"/>
</dbReference>
<keyword evidence="2" id="KW-0175">Coiled coil</keyword>
<evidence type="ECO:0000313" key="6">
    <source>
        <dbReference type="Proteomes" id="UP001281410"/>
    </source>
</evidence>
<dbReference type="Proteomes" id="UP001281410">
    <property type="component" value="Unassembled WGS sequence"/>
</dbReference>
<dbReference type="SUPFAM" id="SSF50630">
    <property type="entry name" value="Acid proteases"/>
    <property type="match status" value="1"/>
</dbReference>
<dbReference type="GO" id="GO:0004612">
    <property type="term" value="F:phosphoenolpyruvate carboxykinase (ATP) activity"/>
    <property type="evidence" value="ECO:0007669"/>
    <property type="project" value="InterPro"/>
</dbReference>
<dbReference type="InterPro" id="IPR018061">
    <property type="entry name" value="Retropepsins"/>
</dbReference>
<dbReference type="GO" id="GO:0006508">
    <property type="term" value="P:proteolysis"/>
    <property type="evidence" value="ECO:0007669"/>
    <property type="project" value="InterPro"/>
</dbReference>
<organism evidence="5 6">
    <name type="scientific">Dipteronia sinensis</name>
    <dbReference type="NCBI Taxonomy" id="43782"/>
    <lineage>
        <taxon>Eukaryota</taxon>
        <taxon>Viridiplantae</taxon>
        <taxon>Streptophyta</taxon>
        <taxon>Embryophyta</taxon>
        <taxon>Tracheophyta</taxon>
        <taxon>Spermatophyta</taxon>
        <taxon>Magnoliopsida</taxon>
        <taxon>eudicotyledons</taxon>
        <taxon>Gunneridae</taxon>
        <taxon>Pentapetalae</taxon>
        <taxon>rosids</taxon>
        <taxon>malvids</taxon>
        <taxon>Sapindales</taxon>
        <taxon>Sapindaceae</taxon>
        <taxon>Hippocastanoideae</taxon>
        <taxon>Acereae</taxon>
        <taxon>Dipteronia</taxon>
    </lineage>
</organism>
<dbReference type="Gene3D" id="3.40.449.10">
    <property type="entry name" value="Phosphoenolpyruvate Carboxykinase, domain 1"/>
    <property type="match status" value="1"/>
</dbReference>
<dbReference type="PANTHER" id="PTHR30031:SF2">
    <property type="entry name" value="PHOSPHOENOLPYRUVATE CARBOXYKINASE (ATP)"/>
    <property type="match status" value="1"/>
</dbReference>
<evidence type="ECO:0000256" key="3">
    <source>
        <dbReference type="SAM" id="MobiDB-lite"/>
    </source>
</evidence>
<dbReference type="AlphaFoldDB" id="A0AAE0B420"/>
<dbReference type="InterPro" id="IPR001995">
    <property type="entry name" value="Peptidase_A2_cat"/>
</dbReference>
<feature type="coiled-coil region" evidence="2">
    <location>
        <begin position="162"/>
        <end position="189"/>
    </location>
</feature>
<proteinExistence type="predicted"/>
<evidence type="ECO:0000313" key="5">
    <source>
        <dbReference type="EMBL" id="KAK3229381.1"/>
    </source>
</evidence>
<keyword evidence="1" id="KW-0378">Hydrolase</keyword>
<evidence type="ECO:0000256" key="1">
    <source>
        <dbReference type="ARBA" id="ARBA00022801"/>
    </source>
</evidence>
<dbReference type="InterPro" id="IPR021109">
    <property type="entry name" value="Peptidase_aspartic_dom_sf"/>
</dbReference>
<dbReference type="InterPro" id="IPR001969">
    <property type="entry name" value="Aspartic_peptidase_AS"/>
</dbReference>
<feature type="region of interest" description="Disordered" evidence="3">
    <location>
        <begin position="195"/>
        <end position="241"/>
    </location>
</feature>
<dbReference type="InterPro" id="IPR001272">
    <property type="entry name" value="PEP_carboxykinase_ATP"/>
</dbReference>